<dbReference type="Proteomes" id="UP000516305">
    <property type="component" value="Chromosome"/>
</dbReference>
<keyword evidence="1" id="KW-1133">Transmembrane helix</keyword>
<feature type="transmembrane region" description="Helical" evidence="1">
    <location>
        <begin position="18"/>
        <end position="37"/>
    </location>
</feature>
<protein>
    <submittedName>
        <fullName evidence="2">Uncharacterized protein</fullName>
    </submittedName>
</protein>
<dbReference type="RefSeq" id="WP_210759627.1">
    <property type="nucleotide sequence ID" value="NZ_CP060139.1"/>
</dbReference>
<feature type="transmembrane region" description="Helical" evidence="1">
    <location>
        <begin position="49"/>
        <end position="73"/>
    </location>
</feature>
<dbReference type="AlphaFoldDB" id="A0A7H0VHA4"/>
<name>A0A7H0VHA4_9FLAO</name>
<feature type="transmembrane region" description="Helical" evidence="1">
    <location>
        <begin position="93"/>
        <end position="114"/>
    </location>
</feature>
<sequence>MIILNVSFGIYAFLPQGWLFMITIILIECLGLSYLLTKKWYDGKAFKTAIFSNLISGIFGIVTSMILNGGWWLVVWFPWVSDNEVSGTKGFKWLAIFYAIAFVLTLLIEGLVNYLMLKKDYKKPQILLTTLIVNIISYVIGSLAMYSYSF</sequence>
<evidence type="ECO:0000313" key="2">
    <source>
        <dbReference type="EMBL" id="QNR25102.1"/>
    </source>
</evidence>
<proteinExistence type="predicted"/>
<accession>A0A7H0VHA4</accession>
<evidence type="ECO:0000256" key="1">
    <source>
        <dbReference type="SAM" id="Phobius"/>
    </source>
</evidence>
<dbReference type="EMBL" id="CP060139">
    <property type="protein sequence ID" value="QNR25102.1"/>
    <property type="molecule type" value="Genomic_DNA"/>
</dbReference>
<feature type="transmembrane region" description="Helical" evidence="1">
    <location>
        <begin position="126"/>
        <end position="148"/>
    </location>
</feature>
<evidence type="ECO:0000313" key="3">
    <source>
        <dbReference type="Proteomes" id="UP000516305"/>
    </source>
</evidence>
<reference evidence="2 3" key="1">
    <citation type="submission" date="2020-08" db="EMBL/GenBank/DDBJ databases">
        <title>Croceimicrobium hydrocarbonivorans gen. nov., sp. nov., a novel marine bacterium isolated from a bacterial consortium that degrades polyethylene terephthalate.</title>
        <authorList>
            <person name="Liu R."/>
        </authorList>
    </citation>
    <scope>NUCLEOTIDE SEQUENCE [LARGE SCALE GENOMIC DNA]</scope>
    <source>
        <strain evidence="2 3">A20-9</strain>
    </source>
</reference>
<gene>
    <name evidence="2" type="ORF">H4K34_04495</name>
</gene>
<organism evidence="2 3">
    <name type="scientific">Croceimicrobium hydrocarbonivorans</name>
    <dbReference type="NCBI Taxonomy" id="2761580"/>
    <lineage>
        <taxon>Bacteria</taxon>
        <taxon>Pseudomonadati</taxon>
        <taxon>Bacteroidota</taxon>
        <taxon>Flavobacteriia</taxon>
        <taxon>Flavobacteriales</taxon>
        <taxon>Owenweeksiaceae</taxon>
        <taxon>Croceimicrobium</taxon>
    </lineage>
</organism>
<keyword evidence="3" id="KW-1185">Reference proteome</keyword>
<dbReference type="KEGG" id="chyd:H4K34_04495"/>
<keyword evidence="1" id="KW-0812">Transmembrane</keyword>
<keyword evidence="1" id="KW-0472">Membrane</keyword>